<dbReference type="EMBL" id="JACHYB010000001">
    <property type="protein sequence ID" value="MBB3186588.1"/>
    <property type="molecule type" value="Genomic_DNA"/>
</dbReference>
<name>A0A7W5H0I1_9PORP</name>
<dbReference type="RefSeq" id="WP_183412460.1">
    <property type="nucleotide sequence ID" value="NZ_JACHYB010000001.1"/>
</dbReference>
<dbReference type="PANTHER" id="PTHR43755">
    <property type="match status" value="1"/>
</dbReference>
<evidence type="ECO:0000313" key="3">
    <source>
        <dbReference type="Proteomes" id="UP000544222"/>
    </source>
</evidence>
<keyword evidence="3" id="KW-1185">Reference proteome</keyword>
<dbReference type="AlphaFoldDB" id="A0A7W5H0I1"/>
<comment type="caution">
    <text evidence="2">The sequence shown here is derived from an EMBL/GenBank/DDBJ whole genome shotgun (WGS) entry which is preliminary data.</text>
</comment>
<evidence type="ECO:0000313" key="2">
    <source>
        <dbReference type="EMBL" id="MBB3186588.1"/>
    </source>
</evidence>
<dbReference type="InterPro" id="IPR052541">
    <property type="entry name" value="SQRD"/>
</dbReference>
<dbReference type="GO" id="GO:0016491">
    <property type="term" value="F:oxidoreductase activity"/>
    <property type="evidence" value="ECO:0007669"/>
    <property type="project" value="UniProtKB-KW"/>
</dbReference>
<dbReference type="Proteomes" id="UP000544222">
    <property type="component" value="Unassembled WGS sequence"/>
</dbReference>
<accession>A0A7W5H0I1</accession>
<reference evidence="2 3" key="1">
    <citation type="submission" date="2020-08" db="EMBL/GenBank/DDBJ databases">
        <title>Genomic Encyclopedia of Type Strains, Phase IV (KMG-IV): sequencing the most valuable type-strain genomes for metagenomic binning, comparative biology and taxonomic classification.</title>
        <authorList>
            <person name="Goeker M."/>
        </authorList>
    </citation>
    <scope>NUCLEOTIDE SEQUENCE [LARGE SCALE GENOMIC DNA]</scope>
    <source>
        <strain evidence="2 3">DSM 27471</strain>
    </source>
</reference>
<dbReference type="Gene3D" id="3.50.50.100">
    <property type="match status" value="1"/>
</dbReference>
<keyword evidence="2" id="KW-0560">Oxidoreductase</keyword>
<dbReference type="Pfam" id="PF07992">
    <property type="entry name" value="Pyr_redox_2"/>
    <property type="match status" value="1"/>
</dbReference>
<dbReference type="InterPro" id="IPR023753">
    <property type="entry name" value="FAD/NAD-binding_dom"/>
</dbReference>
<feature type="domain" description="FAD/NAD(P)-binding" evidence="1">
    <location>
        <begin position="3"/>
        <end position="189"/>
    </location>
</feature>
<organism evidence="2 3">
    <name type="scientific">Microbacter margulisiae</name>
    <dbReference type="NCBI Taxonomy" id="1350067"/>
    <lineage>
        <taxon>Bacteria</taxon>
        <taxon>Pseudomonadati</taxon>
        <taxon>Bacteroidota</taxon>
        <taxon>Bacteroidia</taxon>
        <taxon>Bacteroidales</taxon>
        <taxon>Porphyromonadaceae</taxon>
        <taxon>Microbacter</taxon>
    </lineage>
</organism>
<dbReference type="EC" id="1.8.5.-" evidence="2"/>
<sequence>MAKIVILGAGIAGHTAAAYLHHKLNKSHQITVVSPSAYYQWIPSNIWVGVGKMQMEQVRFNLNPLYDRWHIDFRQAKATAIYPEGYLQQADPSILIEYTSGDKQGQTDIISYDYLINATGPKLNFEATEGLGPKQYTYSVCSVDHATSTWEALQNVMARMEKGEKMKLVIGTGHPAATCQGAAFEYALNVAYEINKRGLSRFAEITWLTNEYELGDFGMGGAFIRRNGYITSAKVFSESILAEYGIRWITRAGVKKIEPNVIHYETLDGSFHTLDFDFAMLIPSFSGAGINAYNPVGELITDKLFAPSGFMKVDADYSGKPFEDWSVNDWPSTYQNPVYHNIFAAGIAFAPPHQISKPFKSTNGTIITPAPPRTGMPSGVIGKIVAQNLVDIIQTGEESFKHKASMGKMGAACIISAGFHLLKGNAATLTVYPIVPDWEKYPQWGRNINYTVGKAGLAGHWIKLFMHYMFLYKAKGKPFWWMLPE</sequence>
<dbReference type="InterPro" id="IPR036188">
    <property type="entry name" value="FAD/NAD-bd_sf"/>
</dbReference>
<evidence type="ECO:0000259" key="1">
    <source>
        <dbReference type="Pfam" id="PF07992"/>
    </source>
</evidence>
<dbReference type="PANTHER" id="PTHR43755:SF1">
    <property type="entry name" value="FAD-DEPENDENT PYRIDINE NUCLEOTIDE-DISULPHIDE OXIDOREDUCTASE"/>
    <property type="match status" value="1"/>
</dbReference>
<proteinExistence type="predicted"/>
<dbReference type="SUPFAM" id="SSF51905">
    <property type="entry name" value="FAD/NAD(P)-binding domain"/>
    <property type="match status" value="2"/>
</dbReference>
<protein>
    <submittedName>
        <fullName evidence="2">Sulfide:quinone oxidoreductase</fullName>
        <ecNumber evidence="2">1.8.5.-</ecNumber>
    </submittedName>
</protein>
<gene>
    <name evidence="2" type="ORF">FHX64_000751</name>
</gene>